<name>A0A8H4QMN6_9AGAR</name>
<dbReference type="Proteomes" id="UP000521872">
    <property type="component" value="Unassembled WGS sequence"/>
</dbReference>
<protein>
    <submittedName>
        <fullName evidence="1">Uncharacterized protein</fullName>
    </submittedName>
</protein>
<dbReference type="EMBL" id="JAACJL010000045">
    <property type="protein sequence ID" value="KAF4613970.1"/>
    <property type="molecule type" value="Genomic_DNA"/>
</dbReference>
<gene>
    <name evidence="1" type="ORF">D9613_008158</name>
</gene>
<proteinExistence type="predicted"/>
<reference evidence="1 2" key="1">
    <citation type="submission" date="2019-12" db="EMBL/GenBank/DDBJ databases">
        <authorList>
            <person name="Floudas D."/>
            <person name="Bentzer J."/>
            <person name="Ahren D."/>
            <person name="Johansson T."/>
            <person name="Persson P."/>
            <person name="Tunlid A."/>
        </authorList>
    </citation>
    <scope>NUCLEOTIDE SEQUENCE [LARGE SCALE GENOMIC DNA]</scope>
    <source>
        <strain evidence="1 2">CBS 102.39</strain>
    </source>
</reference>
<organism evidence="1 2">
    <name type="scientific">Agrocybe pediades</name>
    <dbReference type="NCBI Taxonomy" id="84607"/>
    <lineage>
        <taxon>Eukaryota</taxon>
        <taxon>Fungi</taxon>
        <taxon>Dikarya</taxon>
        <taxon>Basidiomycota</taxon>
        <taxon>Agaricomycotina</taxon>
        <taxon>Agaricomycetes</taxon>
        <taxon>Agaricomycetidae</taxon>
        <taxon>Agaricales</taxon>
        <taxon>Agaricineae</taxon>
        <taxon>Strophariaceae</taxon>
        <taxon>Agrocybe</taxon>
    </lineage>
</organism>
<sequence>MSLPQELFDMIIDEASRFPNKVERTRALIALALVSRAFRERAHDYLFTSVAFNNQKDTMDAIKRFLGLLEADPNSETIGVASRITSFECCIPLHATPTDPLVTVLKKLFIGNGRPASLSLQFICSRRWSSLAEDLAQELFEVCHRPQLASLSIYHLHDIPRNFLRNSFIKRLFLADVSVSDTQLPESLFAGMDDQGHSETGTLEFLHISVEKPILTLLTSSQQSGNSSAVFSHLKELRFFPPTSGEFDPGRNFDKILVGCKERLEILKISLGTETDPLTLLSFPKLPNLHTFDVTALTPSETSLSSLAMFLNQTECPNLHTIHLRFRISPRVLSLDDEEILPSLDGVGCKVLDDIFAQKKFNHVRKLTLRILCYHKSHYPALRTAGKCKTLILSRFPHIATCEHLTFLVDVTIF</sequence>
<evidence type="ECO:0000313" key="1">
    <source>
        <dbReference type="EMBL" id="KAF4613970.1"/>
    </source>
</evidence>
<accession>A0A8H4QMN6</accession>
<evidence type="ECO:0000313" key="2">
    <source>
        <dbReference type="Proteomes" id="UP000521872"/>
    </source>
</evidence>
<keyword evidence="2" id="KW-1185">Reference proteome</keyword>
<comment type="caution">
    <text evidence="1">The sequence shown here is derived from an EMBL/GenBank/DDBJ whole genome shotgun (WGS) entry which is preliminary data.</text>
</comment>
<dbReference type="AlphaFoldDB" id="A0A8H4QMN6"/>